<dbReference type="AlphaFoldDB" id="A0A841EM53"/>
<evidence type="ECO:0000256" key="2">
    <source>
        <dbReference type="ARBA" id="ARBA00023125"/>
    </source>
</evidence>
<sequence length="205" mass="22119">MARPTTAERGREVRRKLLDTACELIAEHGWTAVSTRMLADRAGVTPGLVHYHFSSVQALLREAATGAMRDYLARAPEEFERAATAQRGLDTLFGDLDRHTGLDPLSLLFTETYLASTRDGALRREIAVLLEEFRGRVGAWLDGHGVAEPDTTAAVLAAAVDGVLLHRALDPGLRGSDIAPVLGRILAPARVAATAEETDRAGDRE</sequence>
<dbReference type="SUPFAM" id="SSF46689">
    <property type="entry name" value="Homeodomain-like"/>
    <property type="match status" value="1"/>
</dbReference>
<dbReference type="PANTHER" id="PTHR30055">
    <property type="entry name" value="HTH-TYPE TRANSCRIPTIONAL REGULATOR RUTR"/>
    <property type="match status" value="1"/>
</dbReference>
<dbReference type="GO" id="GO:0003700">
    <property type="term" value="F:DNA-binding transcription factor activity"/>
    <property type="evidence" value="ECO:0007669"/>
    <property type="project" value="TreeGrafter"/>
</dbReference>
<comment type="caution">
    <text evidence="6">The sequence shown here is derived from an EMBL/GenBank/DDBJ whole genome shotgun (WGS) entry which is preliminary data.</text>
</comment>
<dbReference type="PROSITE" id="PS50977">
    <property type="entry name" value="HTH_TETR_2"/>
    <property type="match status" value="1"/>
</dbReference>
<name>A0A841EM53_9ACTN</name>
<keyword evidence="7" id="KW-1185">Reference proteome</keyword>
<feature type="domain" description="HTH tetR-type" evidence="5">
    <location>
        <begin position="11"/>
        <end position="71"/>
    </location>
</feature>
<dbReference type="InterPro" id="IPR001647">
    <property type="entry name" value="HTH_TetR"/>
</dbReference>
<dbReference type="EMBL" id="JACHLY010000001">
    <property type="protein sequence ID" value="MBB6000501.1"/>
    <property type="molecule type" value="Genomic_DNA"/>
</dbReference>
<evidence type="ECO:0000259" key="5">
    <source>
        <dbReference type="PROSITE" id="PS50977"/>
    </source>
</evidence>
<organism evidence="6 7">
    <name type="scientific">Streptomonospora salina</name>
    <dbReference type="NCBI Taxonomy" id="104205"/>
    <lineage>
        <taxon>Bacteria</taxon>
        <taxon>Bacillati</taxon>
        <taxon>Actinomycetota</taxon>
        <taxon>Actinomycetes</taxon>
        <taxon>Streptosporangiales</taxon>
        <taxon>Nocardiopsidaceae</taxon>
        <taxon>Streptomonospora</taxon>
    </lineage>
</organism>
<proteinExistence type="predicted"/>
<dbReference type="Pfam" id="PF00440">
    <property type="entry name" value="TetR_N"/>
    <property type="match status" value="1"/>
</dbReference>
<dbReference type="InterPro" id="IPR009057">
    <property type="entry name" value="Homeodomain-like_sf"/>
</dbReference>
<protein>
    <submittedName>
        <fullName evidence="6">AcrR family transcriptional regulator</fullName>
    </submittedName>
</protein>
<accession>A0A841EM53</accession>
<dbReference type="InterPro" id="IPR050109">
    <property type="entry name" value="HTH-type_TetR-like_transc_reg"/>
</dbReference>
<dbReference type="Pfam" id="PF17940">
    <property type="entry name" value="TetR_C_31"/>
    <property type="match status" value="1"/>
</dbReference>
<dbReference type="InterPro" id="IPR041583">
    <property type="entry name" value="TetR_C_31"/>
</dbReference>
<evidence type="ECO:0000313" key="7">
    <source>
        <dbReference type="Proteomes" id="UP000578077"/>
    </source>
</evidence>
<dbReference type="PANTHER" id="PTHR30055:SF234">
    <property type="entry name" value="HTH-TYPE TRANSCRIPTIONAL REGULATOR BETI"/>
    <property type="match status" value="1"/>
</dbReference>
<evidence type="ECO:0000256" key="4">
    <source>
        <dbReference type="PROSITE-ProRule" id="PRU00335"/>
    </source>
</evidence>
<dbReference type="PRINTS" id="PR00455">
    <property type="entry name" value="HTHTETR"/>
</dbReference>
<dbReference type="GO" id="GO:0000976">
    <property type="term" value="F:transcription cis-regulatory region binding"/>
    <property type="evidence" value="ECO:0007669"/>
    <property type="project" value="TreeGrafter"/>
</dbReference>
<dbReference type="Proteomes" id="UP000578077">
    <property type="component" value="Unassembled WGS sequence"/>
</dbReference>
<gene>
    <name evidence="6" type="ORF">HNR25_004252</name>
</gene>
<dbReference type="RefSeq" id="WP_184637974.1">
    <property type="nucleotide sequence ID" value="NZ_BAABKT010000032.1"/>
</dbReference>
<evidence type="ECO:0000256" key="1">
    <source>
        <dbReference type="ARBA" id="ARBA00023015"/>
    </source>
</evidence>
<feature type="DNA-binding region" description="H-T-H motif" evidence="4">
    <location>
        <begin position="34"/>
        <end position="53"/>
    </location>
</feature>
<evidence type="ECO:0000313" key="6">
    <source>
        <dbReference type="EMBL" id="MBB6000501.1"/>
    </source>
</evidence>
<keyword evidence="2 4" id="KW-0238">DNA-binding</keyword>
<reference evidence="6 7" key="1">
    <citation type="submission" date="2020-08" db="EMBL/GenBank/DDBJ databases">
        <title>Sequencing the genomes of 1000 actinobacteria strains.</title>
        <authorList>
            <person name="Klenk H.-P."/>
        </authorList>
    </citation>
    <scope>NUCLEOTIDE SEQUENCE [LARGE SCALE GENOMIC DNA]</scope>
    <source>
        <strain evidence="6 7">DSM 44593</strain>
    </source>
</reference>
<dbReference type="Gene3D" id="1.10.357.10">
    <property type="entry name" value="Tetracycline Repressor, domain 2"/>
    <property type="match status" value="1"/>
</dbReference>
<keyword evidence="1" id="KW-0805">Transcription regulation</keyword>
<dbReference type="SUPFAM" id="SSF48498">
    <property type="entry name" value="Tetracyclin repressor-like, C-terminal domain"/>
    <property type="match status" value="1"/>
</dbReference>
<keyword evidence="3" id="KW-0804">Transcription</keyword>
<dbReference type="InterPro" id="IPR036271">
    <property type="entry name" value="Tet_transcr_reg_TetR-rel_C_sf"/>
</dbReference>
<evidence type="ECO:0000256" key="3">
    <source>
        <dbReference type="ARBA" id="ARBA00023163"/>
    </source>
</evidence>